<dbReference type="InterPro" id="IPR043917">
    <property type="entry name" value="DUF5753"/>
</dbReference>
<dbReference type="GO" id="GO:0003677">
    <property type="term" value="F:DNA binding"/>
    <property type="evidence" value="ECO:0007669"/>
    <property type="project" value="InterPro"/>
</dbReference>
<proteinExistence type="predicted"/>
<evidence type="ECO:0000313" key="2">
    <source>
        <dbReference type="EMBL" id="MBB0243676.1"/>
    </source>
</evidence>
<gene>
    <name evidence="2" type="ORF">FNQ90_06015</name>
</gene>
<feature type="domain" description="HTH cro/C1-type" evidence="1">
    <location>
        <begin position="20"/>
        <end position="74"/>
    </location>
</feature>
<dbReference type="PROSITE" id="PS50943">
    <property type="entry name" value="HTH_CROC1"/>
    <property type="match status" value="1"/>
</dbReference>
<dbReference type="EMBL" id="VKHT01000106">
    <property type="protein sequence ID" value="MBB0243676.1"/>
    <property type="molecule type" value="Genomic_DNA"/>
</dbReference>
<evidence type="ECO:0000259" key="1">
    <source>
        <dbReference type="PROSITE" id="PS50943"/>
    </source>
</evidence>
<dbReference type="InterPro" id="IPR001387">
    <property type="entry name" value="Cro/C1-type_HTH"/>
</dbReference>
<organism evidence="2 3">
    <name type="scientific">Streptomyces alkaliphilus</name>
    <dbReference type="NCBI Taxonomy" id="1472722"/>
    <lineage>
        <taxon>Bacteria</taxon>
        <taxon>Bacillati</taxon>
        <taxon>Actinomycetota</taxon>
        <taxon>Actinomycetes</taxon>
        <taxon>Kitasatosporales</taxon>
        <taxon>Streptomycetaceae</taxon>
        <taxon>Streptomyces</taxon>
    </lineage>
</organism>
<reference evidence="3" key="1">
    <citation type="submission" date="2019-10" db="EMBL/GenBank/DDBJ databases">
        <title>Streptomyces sp. nov., a novel actinobacterium isolated from alkaline environment.</title>
        <authorList>
            <person name="Golinska P."/>
        </authorList>
    </citation>
    <scope>NUCLEOTIDE SEQUENCE [LARGE SCALE GENOMIC DNA]</scope>
    <source>
        <strain evidence="3">DSM 42118</strain>
    </source>
</reference>
<dbReference type="Pfam" id="PF19054">
    <property type="entry name" value="DUF5753"/>
    <property type="match status" value="1"/>
</dbReference>
<keyword evidence="3" id="KW-1185">Reference proteome</keyword>
<comment type="caution">
    <text evidence="2">The sequence shown here is derived from an EMBL/GenBank/DDBJ whole genome shotgun (WGS) entry which is preliminary data.</text>
</comment>
<dbReference type="Proteomes" id="UP000538929">
    <property type="component" value="Unassembled WGS sequence"/>
</dbReference>
<dbReference type="Pfam" id="PF13560">
    <property type="entry name" value="HTH_31"/>
    <property type="match status" value="1"/>
</dbReference>
<sequence>MTVVANTGPLAARRKLGTELRVLRDRHGWTAEEVGAHLGCHISKVSRLELGKRACTKRDFESLMNLYDVDSDRRAELRELMLRSIQRTPPWWHAYNDVISANYAEFLTYEAEASHCREHQPLLIPGLVQTEAYARAVTTYGIDAVGPQQVDTLVEVRMRRQERLRESPPLQMDLVITEASLRVKVGGPATMKGQLCHLLSLREVENVSLRVIPFDAGEKGTSTGAFTLFATGVGPGVDAAFIESAETRTIFRDDPVAVRRLDRLFNHLTSAALPQEASATLIEHIAKEMEHSA</sequence>
<dbReference type="CDD" id="cd00093">
    <property type="entry name" value="HTH_XRE"/>
    <property type="match status" value="1"/>
</dbReference>
<dbReference type="SMART" id="SM00530">
    <property type="entry name" value="HTH_XRE"/>
    <property type="match status" value="1"/>
</dbReference>
<accession>A0A7W3TBA5</accession>
<dbReference type="RefSeq" id="WP_182605312.1">
    <property type="nucleotide sequence ID" value="NZ_VKHT01000106.1"/>
</dbReference>
<dbReference type="InterPro" id="IPR010982">
    <property type="entry name" value="Lambda_DNA-bd_dom_sf"/>
</dbReference>
<dbReference type="Gene3D" id="1.10.260.40">
    <property type="entry name" value="lambda repressor-like DNA-binding domains"/>
    <property type="match status" value="1"/>
</dbReference>
<protein>
    <submittedName>
        <fullName evidence="2">Helix-turn-helix domain-containing protein</fullName>
    </submittedName>
</protein>
<dbReference type="SUPFAM" id="SSF47413">
    <property type="entry name" value="lambda repressor-like DNA-binding domains"/>
    <property type="match status" value="1"/>
</dbReference>
<dbReference type="AlphaFoldDB" id="A0A7W3TBA5"/>
<evidence type="ECO:0000313" key="3">
    <source>
        <dbReference type="Proteomes" id="UP000538929"/>
    </source>
</evidence>
<name>A0A7W3TBA5_9ACTN</name>